<keyword evidence="1" id="KW-0548">Nucleotidyltransferase</keyword>
<keyword evidence="2" id="KW-1185">Reference proteome</keyword>
<reference evidence="1 2" key="1">
    <citation type="submission" date="2019-08" db="EMBL/GenBank/DDBJ databases">
        <title>Whole genome of Aphis craccivora.</title>
        <authorList>
            <person name="Voronova N.V."/>
            <person name="Shulinski R.S."/>
            <person name="Bandarenka Y.V."/>
            <person name="Zhorov D.G."/>
            <person name="Warner D."/>
        </authorList>
    </citation>
    <scope>NUCLEOTIDE SEQUENCE [LARGE SCALE GENOMIC DNA]</scope>
    <source>
        <strain evidence="1">180601</strain>
        <tissue evidence="1">Whole Body</tissue>
    </source>
</reference>
<proteinExistence type="predicted"/>
<dbReference type="AlphaFoldDB" id="A0A6G0ZNL1"/>
<evidence type="ECO:0000313" key="1">
    <source>
        <dbReference type="EMBL" id="KAF0773095.1"/>
    </source>
</evidence>
<gene>
    <name evidence="1" type="ORF">FWK35_00009419</name>
</gene>
<sequence length="78" mass="9293">MHSKVKQRTNATDRTYSYIRPISVLACEIWSSTNSDKNKLLSFKRKILVLRKIYEPTRNAIICDYKWKKKHRPGKIIL</sequence>
<name>A0A6G0ZNL1_APHCR</name>
<protein>
    <submittedName>
        <fullName evidence="1">Reverse transcriptase domain-containing protein</fullName>
    </submittedName>
</protein>
<organism evidence="1 2">
    <name type="scientific">Aphis craccivora</name>
    <name type="common">Cowpea aphid</name>
    <dbReference type="NCBI Taxonomy" id="307492"/>
    <lineage>
        <taxon>Eukaryota</taxon>
        <taxon>Metazoa</taxon>
        <taxon>Ecdysozoa</taxon>
        <taxon>Arthropoda</taxon>
        <taxon>Hexapoda</taxon>
        <taxon>Insecta</taxon>
        <taxon>Pterygota</taxon>
        <taxon>Neoptera</taxon>
        <taxon>Paraneoptera</taxon>
        <taxon>Hemiptera</taxon>
        <taxon>Sternorrhyncha</taxon>
        <taxon>Aphidomorpha</taxon>
        <taxon>Aphidoidea</taxon>
        <taxon>Aphididae</taxon>
        <taxon>Aphidini</taxon>
        <taxon>Aphis</taxon>
        <taxon>Aphis</taxon>
    </lineage>
</organism>
<comment type="caution">
    <text evidence="1">The sequence shown here is derived from an EMBL/GenBank/DDBJ whole genome shotgun (WGS) entry which is preliminary data.</text>
</comment>
<dbReference type="Proteomes" id="UP000478052">
    <property type="component" value="Unassembled WGS sequence"/>
</dbReference>
<dbReference type="EMBL" id="VUJU01000098">
    <property type="protein sequence ID" value="KAF0773095.1"/>
    <property type="molecule type" value="Genomic_DNA"/>
</dbReference>
<keyword evidence="1" id="KW-0695">RNA-directed DNA polymerase</keyword>
<dbReference type="GO" id="GO:0003964">
    <property type="term" value="F:RNA-directed DNA polymerase activity"/>
    <property type="evidence" value="ECO:0007669"/>
    <property type="project" value="UniProtKB-KW"/>
</dbReference>
<keyword evidence="1" id="KW-0808">Transferase</keyword>
<evidence type="ECO:0000313" key="2">
    <source>
        <dbReference type="Proteomes" id="UP000478052"/>
    </source>
</evidence>
<feature type="non-terminal residue" evidence="1">
    <location>
        <position position="78"/>
    </location>
</feature>
<accession>A0A6G0ZNL1</accession>